<evidence type="ECO:0000256" key="6">
    <source>
        <dbReference type="ARBA" id="ARBA00022847"/>
    </source>
</evidence>
<keyword evidence="6 14" id="KW-0769">Symport</keyword>
<dbReference type="eggNOG" id="COG0591">
    <property type="taxonomic scope" value="Bacteria"/>
</dbReference>
<comment type="caution">
    <text evidence="14">Lacks conserved residue(s) required for the propagation of feature annotation.</text>
</comment>
<evidence type="ECO:0000256" key="7">
    <source>
        <dbReference type="ARBA" id="ARBA00022989"/>
    </source>
</evidence>
<evidence type="ECO:0000256" key="2">
    <source>
        <dbReference type="ARBA" id="ARBA00006434"/>
    </source>
</evidence>
<evidence type="ECO:0000256" key="4">
    <source>
        <dbReference type="ARBA" id="ARBA00022475"/>
    </source>
</evidence>
<dbReference type="Gene3D" id="1.20.1730.10">
    <property type="entry name" value="Sodium/glucose cotransporter"/>
    <property type="match status" value="1"/>
</dbReference>
<feature type="transmembrane region" description="Helical" evidence="14">
    <location>
        <begin position="43"/>
        <end position="67"/>
    </location>
</feature>
<feature type="transmembrane region" description="Helical" evidence="14">
    <location>
        <begin position="398"/>
        <end position="416"/>
    </location>
</feature>
<keyword evidence="11 14" id="KW-0739">Sodium transport</keyword>
<evidence type="ECO:0000313" key="15">
    <source>
        <dbReference type="EMBL" id="KEJ92969.1"/>
    </source>
</evidence>
<feature type="transmembrane region" description="Helical" evidence="14">
    <location>
        <begin position="73"/>
        <end position="91"/>
    </location>
</feature>
<dbReference type="OrthoDB" id="9810181at2"/>
<accession>A0A073IT48</accession>
<evidence type="ECO:0000256" key="8">
    <source>
        <dbReference type="ARBA" id="ARBA00023053"/>
    </source>
</evidence>
<keyword evidence="9 14" id="KW-0406">Ion transport</keyword>
<dbReference type="STRING" id="2754.EH55_13715"/>
<dbReference type="PROSITE" id="PS50283">
    <property type="entry name" value="NA_SOLUT_SYMP_3"/>
    <property type="match status" value="1"/>
</dbReference>
<dbReference type="GO" id="GO:0015824">
    <property type="term" value="P:proline transport"/>
    <property type="evidence" value="ECO:0007669"/>
    <property type="project" value="UniProtKB-UniRule"/>
</dbReference>
<evidence type="ECO:0000256" key="9">
    <source>
        <dbReference type="ARBA" id="ARBA00023065"/>
    </source>
</evidence>
<feature type="transmembrane region" description="Helical" evidence="14">
    <location>
        <begin position="453"/>
        <end position="470"/>
    </location>
</feature>
<gene>
    <name evidence="15" type="ORF">EH55_13715</name>
</gene>
<comment type="function">
    <text evidence="14">Catalyzes the sodium-dependent uptake of extracellular L-proline.</text>
</comment>
<feature type="transmembrane region" description="Helical" evidence="14">
    <location>
        <begin position="6"/>
        <end position="23"/>
    </location>
</feature>
<evidence type="ECO:0000256" key="1">
    <source>
        <dbReference type="ARBA" id="ARBA00004651"/>
    </source>
</evidence>
<dbReference type="CDD" id="cd11475">
    <property type="entry name" value="SLC5sbd_PutP"/>
    <property type="match status" value="1"/>
</dbReference>
<evidence type="ECO:0000313" key="16">
    <source>
        <dbReference type="Proteomes" id="UP000027665"/>
    </source>
</evidence>
<feature type="transmembrane region" description="Helical" evidence="14">
    <location>
        <begin position="121"/>
        <end position="139"/>
    </location>
</feature>
<feature type="transmembrane region" description="Helical" evidence="14">
    <location>
        <begin position="189"/>
        <end position="212"/>
    </location>
</feature>
<comment type="subcellular location">
    <subcellularLocation>
        <location evidence="1 14">Cell membrane</location>
        <topology evidence="1 14">Multi-pass membrane protein</topology>
    </subcellularLocation>
</comment>
<comment type="caution">
    <text evidence="15">The sequence shown here is derived from an EMBL/GenBank/DDBJ whole genome shotgun (WGS) entry which is preliminary data.</text>
</comment>
<evidence type="ECO:0000256" key="11">
    <source>
        <dbReference type="ARBA" id="ARBA00023201"/>
    </source>
</evidence>
<dbReference type="GO" id="GO:0031402">
    <property type="term" value="F:sodium ion binding"/>
    <property type="evidence" value="ECO:0007669"/>
    <property type="project" value="UniProtKB-UniRule"/>
</dbReference>
<dbReference type="RefSeq" id="WP_037974758.1">
    <property type="nucleotide sequence ID" value="NZ_JAWRIX010000046.1"/>
</dbReference>
<dbReference type="Proteomes" id="UP000027665">
    <property type="component" value="Unassembled WGS sequence"/>
</dbReference>
<dbReference type="InterPro" id="IPR011851">
    <property type="entry name" value="Na/Pro_symporter"/>
</dbReference>
<comment type="similarity">
    <text evidence="2 13">Belongs to the sodium:solute symporter (SSF) (TC 2.A.21) family.</text>
</comment>
<dbReference type="PANTHER" id="PTHR48086:SF3">
    <property type="entry name" value="SODIUM_PROLINE SYMPORTER"/>
    <property type="match status" value="1"/>
</dbReference>
<keyword evidence="4 14" id="KW-1003">Cell membrane</keyword>
<organism evidence="15 16">
    <name type="scientific">Synergistes jonesii</name>
    <dbReference type="NCBI Taxonomy" id="2754"/>
    <lineage>
        <taxon>Bacteria</taxon>
        <taxon>Thermotogati</taxon>
        <taxon>Synergistota</taxon>
        <taxon>Synergistia</taxon>
        <taxon>Synergistales</taxon>
        <taxon>Synergistaceae</taxon>
        <taxon>Synergistes</taxon>
    </lineage>
</organism>
<dbReference type="InterPro" id="IPR050277">
    <property type="entry name" value="Sodium:Solute_Symporter"/>
</dbReference>
<reference evidence="15 16" key="1">
    <citation type="submission" date="2014-04" db="EMBL/GenBank/DDBJ databases">
        <title>Draft Genome Sequence of Synergistes jonesii.</title>
        <authorList>
            <person name="Coil D.A."/>
            <person name="Eisen J.A."/>
            <person name="Holland-Moritz H.E."/>
        </authorList>
    </citation>
    <scope>NUCLEOTIDE SEQUENCE [LARGE SCALE GENOMIC DNA]</scope>
    <source>
        <strain evidence="15 16">78-1</strain>
    </source>
</reference>
<evidence type="ECO:0000256" key="12">
    <source>
        <dbReference type="ARBA" id="ARBA00033708"/>
    </source>
</evidence>
<evidence type="ECO:0000256" key="3">
    <source>
        <dbReference type="ARBA" id="ARBA00022448"/>
    </source>
</evidence>
<keyword evidence="8 14" id="KW-0915">Sodium</keyword>
<dbReference type="PANTHER" id="PTHR48086">
    <property type="entry name" value="SODIUM/PROLINE SYMPORTER-RELATED"/>
    <property type="match status" value="1"/>
</dbReference>
<keyword evidence="14" id="KW-0029">Amino-acid transport</keyword>
<dbReference type="GO" id="GO:0005298">
    <property type="term" value="F:proline:sodium symporter activity"/>
    <property type="evidence" value="ECO:0007669"/>
    <property type="project" value="UniProtKB-UniRule"/>
</dbReference>
<proteinExistence type="inferred from homology"/>
<dbReference type="InterPro" id="IPR038377">
    <property type="entry name" value="Na/Glc_symporter_sf"/>
</dbReference>
<name>A0A073IT48_9BACT</name>
<keyword evidence="3 14" id="KW-0813">Transport</keyword>
<evidence type="ECO:0000256" key="5">
    <source>
        <dbReference type="ARBA" id="ARBA00022692"/>
    </source>
</evidence>
<evidence type="ECO:0000256" key="10">
    <source>
        <dbReference type="ARBA" id="ARBA00023136"/>
    </source>
</evidence>
<sequence>MNGVIFGLASYFIIVVGISVASTKLRTMESQSDYIVGKGFGSIVTGFAAASTLASGYAFIGLVALGYAMGFLAMYQAILAPIFDFLCWRFLAPKIKELSSKYNSMTAVDLLSTMRGDPTGLIRLLSGTAVTIFMFAYLGSNIIAAGKTAIVLNLDYTTAILASSFLVILYVMAGGVTAAYWAEAFQGMLMVAMCLVMPIAAIVHIGGLGAFFEKLHAINPILVSWSGGKVGWPLFAALWLWFGVAIGFLGQPQGLQKFIAIESKEKIPGAAVIAVVFNSIRQYFPLLLGLSCRILFPTLEDAELCTPTFINSFFSNFIGGLMLAAVFAAIMSTNSSLLLQGTAELSVNVLRKGLFKKKPLSEGFYKKFSQACTFVFGAVALVLAFLKVDSVFSLNQLAWAGLCASFGPGLMLSIYWEKTTHQAILAGVISGTLVTFIWYNGGKPLFGLHQGTSSFLITTAVIILVSLLTYKRSEMEEAAG</sequence>
<feature type="transmembrane region" description="Helical" evidence="14">
    <location>
        <begin position="308"/>
        <end position="330"/>
    </location>
</feature>
<keyword evidence="10 14" id="KW-0472">Membrane</keyword>
<evidence type="ECO:0000256" key="14">
    <source>
        <dbReference type="RuleBase" id="RU366012"/>
    </source>
</evidence>
<comment type="catalytic activity">
    <reaction evidence="12">
        <text>L-proline(in) + Na(+)(in) = L-proline(out) + Na(+)(out)</text>
        <dbReference type="Rhea" id="RHEA:28967"/>
        <dbReference type="ChEBI" id="CHEBI:29101"/>
        <dbReference type="ChEBI" id="CHEBI:60039"/>
    </reaction>
</comment>
<dbReference type="InterPro" id="IPR001734">
    <property type="entry name" value="Na/solute_symporter"/>
</dbReference>
<dbReference type="AlphaFoldDB" id="A0A073IT48"/>
<dbReference type="GeneID" id="90982944"/>
<keyword evidence="16" id="KW-1185">Reference proteome</keyword>
<keyword evidence="5 14" id="KW-0812">Transmembrane</keyword>
<feature type="transmembrane region" description="Helical" evidence="14">
    <location>
        <begin position="232"/>
        <end position="250"/>
    </location>
</feature>
<dbReference type="GO" id="GO:0005886">
    <property type="term" value="C:plasma membrane"/>
    <property type="evidence" value="ECO:0007669"/>
    <property type="project" value="UniProtKB-SubCell"/>
</dbReference>
<feature type="transmembrane region" description="Helical" evidence="14">
    <location>
        <begin position="423"/>
        <end position="441"/>
    </location>
</feature>
<feature type="transmembrane region" description="Helical" evidence="14">
    <location>
        <begin position="159"/>
        <end position="182"/>
    </location>
</feature>
<keyword evidence="7 14" id="KW-1133">Transmembrane helix</keyword>
<dbReference type="Pfam" id="PF00474">
    <property type="entry name" value="SSF"/>
    <property type="match status" value="1"/>
</dbReference>
<evidence type="ECO:0000256" key="13">
    <source>
        <dbReference type="RuleBase" id="RU362091"/>
    </source>
</evidence>
<protein>
    <recommendedName>
        <fullName evidence="14">Sodium/proline symporter</fullName>
    </recommendedName>
    <alternativeName>
        <fullName evidence="14">Proline permease</fullName>
    </alternativeName>
</protein>
<dbReference type="EMBL" id="JMKI01000009">
    <property type="protein sequence ID" value="KEJ92969.1"/>
    <property type="molecule type" value="Genomic_DNA"/>
</dbReference>